<dbReference type="InterPro" id="IPR041426">
    <property type="entry name" value="Mos1_HTH"/>
</dbReference>
<proteinExistence type="predicted"/>
<dbReference type="GO" id="GO:0003690">
    <property type="term" value="F:double-stranded DNA binding"/>
    <property type="evidence" value="ECO:0007669"/>
    <property type="project" value="TreeGrafter"/>
</dbReference>
<dbReference type="GO" id="GO:0006303">
    <property type="term" value="P:double-strand break repair via nonhomologous end joining"/>
    <property type="evidence" value="ECO:0007669"/>
    <property type="project" value="TreeGrafter"/>
</dbReference>
<dbReference type="GO" id="GO:0035861">
    <property type="term" value="C:site of double-strand break"/>
    <property type="evidence" value="ECO:0007669"/>
    <property type="project" value="TreeGrafter"/>
</dbReference>
<keyword evidence="3" id="KW-1185">Reference proteome</keyword>
<dbReference type="GO" id="GO:0000729">
    <property type="term" value="P:DNA double-strand break processing"/>
    <property type="evidence" value="ECO:0007669"/>
    <property type="project" value="TreeGrafter"/>
</dbReference>
<dbReference type="GO" id="GO:0044547">
    <property type="term" value="F:DNA topoisomerase binding"/>
    <property type="evidence" value="ECO:0007669"/>
    <property type="project" value="TreeGrafter"/>
</dbReference>
<evidence type="ECO:0000313" key="2">
    <source>
        <dbReference type="EMBL" id="EFN81607.1"/>
    </source>
</evidence>
<dbReference type="GO" id="GO:0032259">
    <property type="term" value="P:methylation"/>
    <property type="evidence" value="ECO:0007669"/>
    <property type="project" value="UniProtKB-KW"/>
</dbReference>
<dbReference type="Gene3D" id="1.10.10.1450">
    <property type="match status" value="1"/>
</dbReference>
<dbReference type="InParanoid" id="E2BRS3"/>
<dbReference type="OMA" id="SHDIVND"/>
<dbReference type="PANTHER" id="PTHR46060:SF2">
    <property type="entry name" value="HISTONE-LYSINE N-METHYLTRANSFERASE SETMAR"/>
    <property type="match status" value="1"/>
</dbReference>
<dbReference type="GO" id="GO:0000014">
    <property type="term" value="F:single-stranded DNA endodeoxyribonuclease activity"/>
    <property type="evidence" value="ECO:0007669"/>
    <property type="project" value="TreeGrafter"/>
</dbReference>
<dbReference type="OrthoDB" id="7534861at2759"/>
<evidence type="ECO:0000313" key="3">
    <source>
        <dbReference type="Proteomes" id="UP000008237"/>
    </source>
</evidence>
<name>E2BRS3_HARSA</name>
<dbReference type="Pfam" id="PF17906">
    <property type="entry name" value="HTH_48"/>
    <property type="match status" value="1"/>
</dbReference>
<dbReference type="GO" id="GO:0003697">
    <property type="term" value="F:single-stranded DNA binding"/>
    <property type="evidence" value="ECO:0007669"/>
    <property type="project" value="TreeGrafter"/>
</dbReference>
<dbReference type="GO" id="GO:0046975">
    <property type="term" value="F:histone H3K36 methyltransferase activity"/>
    <property type="evidence" value="ECO:0007669"/>
    <property type="project" value="TreeGrafter"/>
</dbReference>
<sequence>MSELSAKLRYILQFYFDKGANVAQAREEICAVYGQDTLSKATAKRWFSRFRSGNFDVQDVLRSGRPITEKVDDILAKVEQDWHVSSHDIVNDLNIHHQTVLNHLEKAGYKKKLDVWVPRDLTKKNLLDRISI</sequence>
<feature type="domain" description="Mos1 transposase HTH" evidence="1">
    <location>
        <begin position="7"/>
        <end position="54"/>
    </location>
</feature>
<dbReference type="GO" id="GO:0015074">
    <property type="term" value="P:DNA integration"/>
    <property type="evidence" value="ECO:0007669"/>
    <property type="project" value="TreeGrafter"/>
</dbReference>
<feature type="non-terminal residue" evidence="2">
    <location>
        <position position="132"/>
    </location>
</feature>
<accession>E2BRS3</accession>
<dbReference type="EMBL" id="GL450016">
    <property type="protein sequence ID" value="EFN81607.1"/>
    <property type="molecule type" value="Genomic_DNA"/>
</dbReference>
<evidence type="ECO:0000259" key="1">
    <source>
        <dbReference type="Pfam" id="PF17906"/>
    </source>
</evidence>
<dbReference type="GO" id="GO:0044774">
    <property type="term" value="P:mitotic DNA integrity checkpoint signaling"/>
    <property type="evidence" value="ECO:0007669"/>
    <property type="project" value="TreeGrafter"/>
</dbReference>
<dbReference type="AlphaFoldDB" id="E2BRS3"/>
<keyword evidence="2" id="KW-0808">Transferase</keyword>
<dbReference type="GO" id="GO:0000793">
    <property type="term" value="C:condensed chromosome"/>
    <property type="evidence" value="ECO:0007669"/>
    <property type="project" value="TreeGrafter"/>
</dbReference>
<gene>
    <name evidence="2" type="ORF">EAI_08634</name>
</gene>
<dbReference type="GO" id="GO:0005634">
    <property type="term" value="C:nucleus"/>
    <property type="evidence" value="ECO:0007669"/>
    <property type="project" value="TreeGrafter"/>
</dbReference>
<protein>
    <submittedName>
        <fullName evidence="2">Histone-lysine N-methyltransferase SETMAR</fullName>
    </submittedName>
</protein>
<dbReference type="GO" id="GO:0042800">
    <property type="term" value="F:histone H3K4 methyltransferase activity"/>
    <property type="evidence" value="ECO:0007669"/>
    <property type="project" value="TreeGrafter"/>
</dbReference>
<dbReference type="GO" id="GO:0031297">
    <property type="term" value="P:replication fork processing"/>
    <property type="evidence" value="ECO:0007669"/>
    <property type="project" value="TreeGrafter"/>
</dbReference>
<reference evidence="2 3" key="1">
    <citation type="journal article" date="2010" name="Science">
        <title>Genomic comparison of the ants Camponotus floridanus and Harpegnathos saltator.</title>
        <authorList>
            <person name="Bonasio R."/>
            <person name="Zhang G."/>
            <person name="Ye C."/>
            <person name="Mutti N.S."/>
            <person name="Fang X."/>
            <person name="Qin N."/>
            <person name="Donahue G."/>
            <person name="Yang P."/>
            <person name="Li Q."/>
            <person name="Li C."/>
            <person name="Zhang P."/>
            <person name="Huang Z."/>
            <person name="Berger S.L."/>
            <person name="Reinberg D."/>
            <person name="Wang J."/>
            <person name="Liebig J."/>
        </authorList>
    </citation>
    <scope>NUCLEOTIDE SEQUENCE [LARGE SCALE GENOMIC DNA]</scope>
    <source>
        <strain evidence="2 3">R22 G/1</strain>
    </source>
</reference>
<keyword evidence="2" id="KW-0489">Methyltransferase</keyword>
<dbReference type="PANTHER" id="PTHR46060">
    <property type="entry name" value="MARINER MOS1 TRANSPOSASE-LIKE PROTEIN"/>
    <property type="match status" value="1"/>
</dbReference>
<dbReference type="InterPro" id="IPR052709">
    <property type="entry name" value="Transposase-MT_Hybrid"/>
</dbReference>
<organism evidence="3">
    <name type="scientific">Harpegnathos saltator</name>
    <name type="common">Jerdon's jumping ant</name>
    <dbReference type="NCBI Taxonomy" id="610380"/>
    <lineage>
        <taxon>Eukaryota</taxon>
        <taxon>Metazoa</taxon>
        <taxon>Ecdysozoa</taxon>
        <taxon>Arthropoda</taxon>
        <taxon>Hexapoda</taxon>
        <taxon>Insecta</taxon>
        <taxon>Pterygota</taxon>
        <taxon>Neoptera</taxon>
        <taxon>Endopterygota</taxon>
        <taxon>Hymenoptera</taxon>
        <taxon>Apocrita</taxon>
        <taxon>Aculeata</taxon>
        <taxon>Formicoidea</taxon>
        <taxon>Formicidae</taxon>
        <taxon>Ponerinae</taxon>
        <taxon>Ponerini</taxon>
        <taxon>Harpegnathos</taxon>
    </lineage>
</organism>
<dbReference type="Proteomes" id="UP000008237">
    <property type="component" value="Unassembled WGS sequence"/>
</dbReference>